<dbReference type="Pfam" id="PF02481">
    <property type="entry name" value="DNA_processg_A"/>
    <property type="match status" value="1"/>
</dbReference>
<accession>A0A511B199</accession>
<evidence type="ECO:0000313" key="3">
    <source>
        <dbReference type="EMBL" id="GEK91597.1"/>
    </source>
</evidence>
<dbReference type="GO" id="GO:0009294">
    <property type="term" value="P:DNA-mediated transformation"/>
    <property type="evidence" value="ECO:0007669"/>
    <property type="project" value="InterPro"/>
</dbReference>
<organism evidence="3 4">
    <name type="scientific">Alkalibacterium kapii</name>
    <dbReference type="NCBI Taxonomy" id="426704"/>
    <lineage>
        <taxon>Bacteria</taxon>
        <taxon>Bacillati</taxon>
        <taxon>Bacillota</taxon>
        <taxon>Bacilli</taxon>
        <taxon>Lactobacillales</taxon>
        <taxon>Carnobacteriaceae</taxon>
        <taxon>Alkalibacterium</taxon>
    </lineage>
</organism>
<evidence type="ECO:0000256" key="1">
    <source>
        <dbReference type="ARBA" id="ARBA00006525"/>
    </source>
</evidence>
<keyword evidence="4" id="KW-1185">Reference proteome</keyword>
<dbReference type="PANTHER" id="PTHR43022:SF1">
    <property type="entry name" value="PROTEIN SMF"/>
    <property type="match status" value="1"/>
</dbReference>
<dbReference type="AlphaFoldDB" id="A0A511B199"/>
<comment type="caution">
    <text evidence="3">The sequence shown here is derived from an EMBL/GenBank/DDBJ whole genome shotgun (WGS) entry which is preliminary data.</text>
</comment>
<feature type="domain" description="Smf/DprA SLOG" evidence="2">
    <location>
        <begin position="81"/>
        <end position="287"/>
    </location>
</feature>
<reference evidence="3 4" key="1">
    <citation type="submission" date="2019-07" db="EMBL/GenBank/DDBJ databases">
        <title>Whole genome shotgun sequence of Alkalibacterium kapii NBRC 103247.</title>
        <authorList>
            <person name="Hosoyama A."/>
            <person name="Uohara A."/>
            <person name="Ohji S."/>
            <person name="Ichikawa N."/>
        </authorList>
    </citation>
    <scope>NUCLEOTIDE SEQUENCE [LARGE SCALE GENOMIC DNA]</scope>
    <source>
        <strain evidence="3 4">NBRC 103247</strain>
    </source>
</reference>
<proteinExistence type="inferred from homology"/>
<dbReference type="Proteomes" id="UP000321662">
    <property type="component" value="Unassembled WGS sequence"/>
</dbReference>
<sequence>MQTNRMENYLYAMAHCPFLSHKEKWKILITDHPKYSEFTLMQEQTTCHVHQKKIAFWKYLKAFDLDRIKKEHEKAKVNAFCLGDEGYPYALGKSYEPPMVLFYKGDISLLYKGTLGIVGARECTPYGHRFLSEHIPAIIDQGLVTVSGLAKGIDTQVHKQTIENGGKTIAVIGNGINYTYPRENRKLQEIISQDHLILSEYPLDATPKRHYFPLRNRIISGLSRGVLVVEAKERSGSLITARLALEEGRDVFSVPGSIFSSTSKGCLDLIKSGAILCQSAEDILTEWNMNL</sequence>
<dbReference type="SUPFAM" id="SSF102405">
    <property type="entry name" value="MCP/YpsA-like"/>
    <property type="match status" value="1"/>
</dbReference>
<comment type="similarity">
    <text evidence="1">Belongs to the DprA/Smf family.</text>
</comment>
<dbReference type="Gene3D" id="3.40.50.450">
    <property type="match status" value="1"/>
</dbReference>
<dbReference type="EMBL" id="BJUY01000014">
    <property type="protein sequence ID" value="GEK91597.1"/>
    <property type="molecule type" value="Genomic_DNA"/>
</dbReference>
<dbReference type="OrthoDB" id="9785707at2"/>
<evidence type="ECO:0000259" key="2">
    <source>
        <dbReference type="Pfam" id="PF02481"/>
    </source>
</evidence>
<dbReference type="PANTHER" id="PTHR43022">
    <property type="entry name" value="PROTEIN SMF"/>
    <property type="match status" value="1"/>
</dbReference>
<dbReference type="RefSeq" id="WP_146924422.1">
    <property type="nucleotide sequence ID" value="NZ_BJUY01000014.1"/>
</dbReference>
<dbReference type="NCBIfam" id="TIGR00732">
    <property type="entry name" value="dprA"/>
    <property type="match status" value="1"/>
</dbReference>
<evidence type="ECO:0000313" key="4">
    <source>
        <dbReference type="Proteomes" id="UP000321662"/>
    </source>
</evidence>
<gene>
    <name evidence="3" type="ORF">AKA01nite_12190</name>
</gene>
<name>A0A511B199_9LACT</name>
<protein>
    <submittedName>
        <fullName evidence="3">DNA processing protein DprA</fullName>
    </submittedName>
</protein>
<dbReference type="InterPro" id="IPR003488">
    <property type="entry name" value="DprA"/>
</dbReference>
<dbReference type="InterPro" id="IPR057666">
    <property type="entry name" value="DrpA_SLOG"/>
</dbReference>